<reference evidence="2" key="2">
    <citation type="submission" date="2010-01" db="EMBL/GenBank/DDBJ databases">
        <title>The complete genome of Conexibacter woesei DSM 14684.</title>
        <authorList>
            <consortium name="US DOE Joint Genome Institute (JGI-PGF)"/>
            <person name="Lucas S."/>
            <person name="Copeland A."/>
            <person name="Lapidus A."/>
            <person name="Glavina del Rio T."/>
            <person name="Dalin E."/>
            <person name="Tice H."/>
            <person name="Bruce D."/>
            <person name="Goodwin L."/>
            <person name="Pitluck S."/>
            <person name="Kyrpides N."/>
            <person name="Mavromatis K."/>
            <person name="Ivanova N."/>
            <person name="Mikhailova N."/>
            <person name="Chertkov O."/>
            <person name="Brettin T."/>
            <person name="Detter J.C."/>
            <person name="Han C."/>
            <person name="Larimer F."/>
            <person name="Land M."/>
            <person name="Hauser L."/>
            <person name="Markowitz V."/>
            <person name="Cheng J.-F."/>
            <person name="Hugenholtz P."/>
            <person name="Woyke T."/>
            <person name="Wu D."/>
            <person name="Pukall R."/>
            <person name="Steenblock K."/>
            <person name="Schneider S."/>
            <person name="Klenk H.-P."/>
            <person name="Eisen J.A."/>
        </authorList>
    </citation>
    <scope>NUCLEOTIDE SEQUENCE [LARGE SCALE GENOMIC DNA]</scope>
    <source>
        <strain evidence="2">DSM 14684 / CIP 108061 / JCM 11494 / NBRC 100937 / ID131577</strain>
    </source>
</reference>
<evidence type="ECO:0000313" key="1">
    <source>
        <dbReference type="EMBL" id="ADB49880.1"/>
    </source>
</evidence>
<dbReference type="STRING" id="469383.Cwoe_1452"/>
<protein>
    <submittedName>
        <fullName evidence="1">Uncharacterized protein</fullName>
    </submittedName>
</protein>
<proteinExistence type="predicted"/>
<dbReference type="Proteomes" id="UP000008229">
    <property type="component" value="Chromosome"/>
</dbReference>
<dbReference type="EMBL" id="CP001854">
    <property type="protein sequence ID" value="ADB49880.1"/>
    <property type="molecule type" value="Genomic_DNA"/>
</dbReference>
<sequence length="342" mass="37848">MDNHDIPAVVDETLAEVGWPVTASWSPAENGAQGTTYSVAQLIGPKATVIVWCDPVARGSALPALTEIVRAVSFRRAAQGGSPPIDMLFTEEGGKALAALLDRRLRVARFASNGWSVHRDGTAVAWAEDRRWWSMRVAGDELAYDVWEPAQERWREVVRLPLPAREARVLDELLHLLAWLRAVDAQEQQRALLVDLVLGAIRRVACGELGLRPSVADLRSRIAATVRDAPRRPTLLPDVLTAWYGAYALTPELEPGTVARWLVPSRAPADVEIGETASWGALRRLPHGRRRSLRLWFAARGLRRAGRAAVLVCDGHDWQVAPRDELVRRMPPLPSLEWLTVG</sequence>
<dbReference type="HOGENOM" id="CLU_810649_0_0_11"/>
<name>D3EZ06_CONWI</name>
<evidence type="ECO:0000313" key="2">
    <source>
        <dbReference type="Proteomes" id="UP000008229"/>
    </source>
</evidence>
<organism evidence="1 2">
    <name type="scientific">Conexibacter woesei (strain DSM 14684 / CCUG 47730 / CIP 108061 / JCM 11494 / NBRC 100937 / ID131577)</name>
    <dbReference type="NCBI Taxonomy" id="469383"/>
    <lineage>
        <taxon>Bacteria</taxon>
        <taxon>Bacillati</taxon>
        <taxon>Actinomycetota</taxon>
        <taxon>Thermoleophilia</taxon>
        <taxon>Solirubrobacterales</taxon>
        <taxon>Conexibacteraceae</taxon>
        <taxon>Conexibacter</taxon>
    </lineage>
</organism>
<dbReference type="AlphaFoldDB" id="D3EZ06"/>
<gene>
    <name evidence="1" type="ordered locus">Cwoe_1452</name>
</gene>
<dbReference type="KEGG" id="cwo:Cwoe_1452"/>
<dbReference type="RefSeq" id="WP_012932931.1">
    <property type="nucleotide sequence ID" value="NC_013739.1"/>
</dbReference>
<accession>D3EZ06</accession>
<reference evidence="1 2" key="1">
    <citation type="journal article" date="2010" name="Stand. Genomic Sci.">
        <title>Complete genome sequence of Conexibacter woesei type strain (ID131577).</title>
        <authorList>
            <person name="Pukall R."/>
            <person name="Lapidus A."/>
            <person name="Glavina Del Rio T."/>
            <person name="Copeland A."/>
            <person name="Tice H."/>
            <person name="Cheng J.-F."/>
            <person name="Lucas S."/>
            <person name="Chen F."/>
            <person name="Nolan M."/>
            <person name="Bruce D."/>
            <person name="Goodwin L."/>
            <person name="Pitluck S."/>
            <person name="Mavromatis K."/>
            <person name="Ivanova N."/>
            <person name="Ovchinnikova G."/>
            <person name="Pati A."/>
            <person name="Chen A."/>
            <person name="Palaniappan K."/>
            <person name="Land M."/>
            <person name="Hauser L."/>
            <person name="Chang Y.-J."/>
            <person name="Jeffries C.D."/>
            <person name="Chain P."/>
            <person name="Meincke L."/>
            <person name="Sims D."/>
            <person name="Brettin T."/>
            <person name="Detter J.C."/>
            <person name="Rohde M."/>
            <person name="Goeker M."/>
            <person name="Bristow J."/>
            <person name="Eisen J.A."/>
            <person name="Markowitz V."/>
            <person name="Kyrpides N.C."/>
            <person name="Klenk H.-P."/>
            <person name="Hugenholtz P."/>
        </authorList>
    </citation>
    <scope>NUCLEOTIDE SEQUENCE [LARGE SCALE GENOMIC DNA]</scope>
    <source>
        <strain evidence="2">DSM 14684 / CIP 108061 / JCM 11494 / NBRC 100937 / ID131577</strain>
    </source>
</reference>
<keyword evidence="2" id="KW-1185">Reference proteome</keyword>